<reference evidence="2 3" key="1">
    <citation type="submission" date="2022-07" db="EMBL/GenBank/DDBJ databases">
        <title>Photobacterium pectinilyticum sp. nov., a marine bacterium isolated from surface seawater of Qingdao offshore.</title>
        <authorList>
            <person name="Wang X."/>
        </authorList>
    </citation>
    <scope>NUCLEOTIDE SEQUENCE [LARGE SCALE GENOMIC DNA]</scope>
    <source>
        <strain evidence="2 3">ZSDE20</strain>
    </source>
</reference>
<dbReference type="EMBL" id="JANEYT010000085">
    <property type="protein sequence ID" value="MCQ1060721.1"/>
    <property type="molecule type" value="Genomic_DNA"/>
</dbReference>
<keyword evidence="3" id="KW-1185">Reference proteome</keyword>
<protein>
    <recommendedName>
        <fullName evidence="4">DUF2061 domain-containing protein</fullName>
    </recommendedName>
</protein>
<keyword evidence="1" id="KW-0812">Transmembrane</keyword>
<gene>
    <name evidence="2" type="ORF">NHN17_22000</name>
</gene>
<comment type="caution">
    <text evidence="2">The sequence shown here is derived from an EMBL/GenBank/DDBJ whole genome shotgun (WGS) entry which is preliminary data.</text>
</comment>
<evidence type="ECO:0000256" key="1">
    <source>
        <dbReference type="SAM" id="Phobius"/>
    </source>
</evidence>
<keyword evidence="1" id="KW-1133">Transmembrane helix</keyword>
<evidence type="ECO:0000313" key="2">
    <source>
        <dbReference type="EMBL" id="MCQ1060721.1"/>
    </source>
</evidence>
<sequence>MAFFRGIFDTLKQIYTNLERSFVIALIIASIIKFLIIDKIWSDQGVILDLLILMVVTYHIEFVLVKLFKVSNKKGNDSST</sequence>
<dbReference type="RefSeq" id="WP_255044806.1">
    <property type="nucleotide sequence ID" value="NZ_JANEYT010000085.1"/>
</dbReference>
<evidence type="ECO:0000313" key="3">
    <source>
        <dbReference type="Proteomes" id="UP001524460"/>
    </source>
</evidence>
<dbReference type="Proteomes" id="UP001524460">
    <property type="component" value="Unassembled WGS sequence"/>
</dbReference>
<evidence type="ECO:0008006" key="4">
    <source>
        <dbReference type="Google" id="ProtNLM"/>
    </source>
</evidence>
<keyword evidence="1" id="KW-0472">Membrane</keyword>
<accession>A0ABT1N7L3</accession>
<organism evidence="2 3">
    <name type="scientific">Photobacterium pectinilyticum</name>
    <dbReference type="NCBI Taxonomy" id="2906793"/>
    <lineage>
        <taxon>Bacteria</taxon>
        <taxon>Pseudomonadati</taxon>
        <taxon>Pseudomonadota</taxon>
        <taxon>Gammaproteobacteria</taxon>
        <taxon>Vibrionales</taxon>
        <taxon>Vibrionaceae</taxon>
        <taxon>Photobacterium</taxon>
    </lineage>
</organism>
<feature type="transmembrane region" description="Helical" evidence="1">
    <location>
        <begin position="47"/>
        <end position="68"/>
    </location>
</feature>
<proteinExistence type="predicted"/>
<feature type="transmembrane region" description="Helical" evidence="1">
    <location>
        <begin position="21"/>
        <end position="41"/>
    </location>
</feature>
<name>A0ABT1N7L3_9GAMM</name>